<dbReference type="STRING" id="7574.A0A1S3IC43"/>
<accession>A0A1S3IC43</accession>
<evidence type="ECO:0000313" key="2">
    <source>
        <dbReference type="Proteomes" id="UP000085678"/>
    </source>
</evidence>
<dbReference type="InterPro" id="IPR020845">
    <property type="entry name" value="AMP-binding_CS"/>
</dbReference>
<name>A0A1S3IC43_LINAN</name>
<dbReference type="InterPro" id="IPR000873">
    <property type="entry name" value="AMP-dep_synth/lig_dom"/>
</dbReference>
<protein>
    <submittedName>
        <fullName evidence="3">4-coumarate--CoA ligase 2-like</fullName>
    </submittedName>
</protein>
<dbReference type="GeneID" id="106162922"/>
<sequence>MGIRSRLPDVRIPWVSITDLLLADVDKYEEFIAVLDSESDIKYTYGEVRNHTRSIGSALTRNGFQKGDVLCICCPNLPEFPLVLLGTLAVGGIITTANPQFTAEEIEKQIKLAQVQYMVTVPECAEKTVRVAAATGIKAVYVLGSAQGCSPFTELLNDDGSAFPDDVNISPQDVAFLPFSSGTTGPPKCVMLTHYNIVANLLQMR</sequence>
<reference evidence="3" key="1">
    <citation type="submission" date="2025-08" db="UniProtKB">
        <authorList>
            <consortium name="RefSeq"/>
        </authorList>
    </citation>
    <scope>IDENTIFICATION</scope>
    <source>
        <tissue evidence="3">Gonads</tissue>
    </source>
</reference>
<evidence type="ECO:0000259" key="1">
    <source>
        <dbReference type="Pfam" id="PF00501"/>
    </source>
</evidence>
<proteinExistence type="predicted"/>
<dbReference type="InterPro" id="IPR042099">
    <property type="entry name" value="ANL_N_sf"/>
</dbReference>
<dbReference type="Pfam" id="PF00501">
    <property type="entry name" value="AMP-binding"/>
    <property type="match status" value="1"/>
</dbReference>
<dbReference type="PANTHER" id="PTHR24096:SF422">
    <property type="entry name" value="BCDNA.GH02901"/>
    <property type="match status" value="1"/>
</dbReference>
<dbReference type="SUPFAM" id="SSF56801">
    <property type="entry name" value="Acetyl-CoA synthetase-like"/>
    <property type="match status" value="1"/>
</dbReference>
<dbReference type="KEGG" id="lak:106162922"/>
<dbReference type="GO" id="GO:0016405">
    <property type="term" value="F:CoA-ligase activity"/>
    <property type="evidence" value="ECO:0007669"/>
    <property type="project" value="TreeGrafter"/>
</dbReference>
<dbReference type="InParanoid" id="A0A1S3IC43"/>
<gene>
    <name evidence="3" type="primary">LOC106162922</name>
</gene>
<dbReference type="RefSeq" id="XP_013395812.1">
    <property type="nucleotide sequence ID" value="XM_013540358.1"/>
</dbReference>
<dbReference type="Proteomes" id="UP000085678">
    <property type="component" value="Unplaced"/>
</dbReference>
<dbReference type="Gene3D" id="3.40.50.12780">
    <property type="entry name" value="N-terminal domain of ligase-like"/>
    <property type="match status" value="1"/>
</dbReference>
<dbReference type="OrthoDB" id="10253869at2759"/>
<dbReference type="AlphaFoldDB" id="A0A1S3IC43"/>
<dbReference type="PANTHER" id="PTHR24096">
    <property type="entry name" value="LONG-CHAIN-FATTY-ACID--COA LIGASE"/>
    <property type="match status" value="1"/>
</dbReference>
<dbReference type="PROSITE" id="PS00455">
    <property type="entry name" value="AMP_BINDING"/>
    <property type="match status" value="1"/>
</dbReference>
<organism evidence="2 3">
    <name type="scientific">Lingula anatina</name>
    <name type="common">Brachiopod</name>
    <name type="synonym">Lingula unguis</name>
    <dbReference type="NCBI Taxonomy" id="7574"/>
    <lineage>
        <taxon>Eukaryota</taxon>
        <taxon>Metazoa</taxon>
        <taxon>Spiralia</taxon>
        <taxon>Lophotrochozoa</taxon>
        <taxon>Brachiopoda</taxon>
        <taxon>Linguliformea</taxon>
        <taxon>Lingulata</taxon>
        <taxon>Lingulida</taxon>
        <taxon>Linguloidea</taxon>
        <taxon>Lingulidae</taxon>
        <taxon>Lingula</taxon>
    </lineage>
</organism>
<feature type="domain" description="AMP-dependent synthetase/ligase" evidence="1">
    <location>
        <begin position="25"/>
        <end position="204"/>
    </location>
</feature>
<evidence type="ECO:0000313" key="3">
    <source>
        <dbReference type="RefSeq" id="XP_013395812.1"/>
    </source>
</evidence>
<keyword evidence="2" id="KW-1185">Reference proteome</keyword>